<evidence type="ECO:0000256" key="3">
    <source>
        <dbReference type="ARBA" id="ARBA00022737"/>
    </source>
</evidence>
<dbReference type="Pfam" id="PF03534">
    <property type="entry name" value="SpvB"/>
    <property type="match status" value="1"/>
</dbReference>
<evidence type="ECO:0000256" key="6">
    <source>
        <dbReference type="SAM" id="SignalP"/>
    </source>
</evidence>
<name>A0ABX1FM57_9PSEU</name>
<keyword evidence="3" id="KW-0677">Repeat</keyword>
<feature type="domain" description="Teneurin-like YD-shell" evidence="7">
    <location>
        <begin position="1343"/>
        <end position="1585"/>
    </location>
</feature>
<comment type="subcellular location">
    <subcellularLocation>
        <location evidence="1">Secreted</location>
    </subcellularLocation>
</comment>
<feature type="region of interest" description="Disordered" evidence="5">
    <location>
        <begin position="35"/>
        <end position="99"/>
    </location>
</feature>
<feature type="compositionally biased region" description="Polar residues" evidence="5">
    <location>
        <begin position="88"/>
        <end position="99"/>
    </location>
</feature>
<dbReference type="NCBIfam" id="TIGR03696">
    <property type="entry name" value="Rhs_assc_core"/>
    <property type="match status" value="1"/>
</dbReference>
<dbReference type="NCBIfam" id="TIGR01643">
    <property type="entry name" value="YD_repeat_2x"/>
    <property type="match status" value="2"/>
</dbReference>
<dbReference type="PANTHER" id="PTHR32305">
    <property type="match status" value="1"/>
</dbReference>
<comment type="caution">
    <text evidence="8">The sequence shown here is derived from an EMBL/GenBank/DDBJ whole genome shotgun (WGS) entry which is preliminary data.</text>
</comment>
<feature type="signal peptide" evidence="6">
    <location>
        <begin position="1"/>
        <end position="34"/>
    </location>
</feature>
<dbReference type="InterPro" id="IPR003284">
    <property type="entry name" value="Sal_SpvB"/>
</dbReference>
<sequence>MNGGRVKRRLLTRTSTVLLAASVFTTTVTGVALAAGPSVPLPGTASTPVTEQKMDGRAPDQATTEALRGDQPGGTAPDGGGTPTATPLSPSGSWDVTPNTGDFSWNYPLRVPPAPGGFEPELALKYSSSSVDGRTSATNNQASWAGDGWDLSAGFVERSYGSCAEDKTGGTTPPKESGDLCWRTDNAVSPFGELIRDDSSGGFRLREDNGSRVERRNGADNGDNDGEHWRITTPDGTQYLFGSRKDSAWTVPVYGDDDKEPCHGASFAASSCTQVWRWNLDKVIDRHGNVITYTYAPETNSYGANNKDTAVSYVRGGTLQTIEYGNRDGQQATGRVEFATADRCVPGSNCTPDKKDNWPDVPWDDKCDTATCKDKHAPTFWSTKRLDKITTKVWNGTGWSDTDRWQLEQLFPAAGAGEKAALWLKGITHTGLAGTPVVLPQVTFEGKRMPNRVFHNDGVGPLLRYRLTGIVSDSGGVTTIKYAEPDCTANPAKPETNTLRCFPARWSKKDMAERTDYFHKYVVEEVTRSDRISANTEMVSRYSYLDGATWALDDSEVIKEEWRTWNQFRGFGRVQIRHGKADDLHGPVTLTEKRFHRGMGGRFTDSENMIRVDDEWLRGKEYESQTRLGDTDTLVDKTIRTFSVQGPTAARGARKAYIVQPGSESVFTTITGAPRRVTRTERTYDDRAQLLTVNDLGDTSMADDDKCTRNTYARNTDKWLLTPVSRVEVVSAACTVAAQFPADAISDTRNAFDGKAFGEAPVTGNVTRVEVARERPAAGPVWALASTASFDVYGRSTSAGDALGKITTTKYVPADGIAKDTIVTNPLGHATTVTTEPFFGQQTVSVDANDRRTETTYDALGRRTEVWLPNRDRSSGTRGSVKFTYQHRKDAPTVVSTSRIGANGTPIDTNEIYDGLLRLRQVQSPAHGGGRLIVDTRYDSQGRKFKTTKPYFTDSAVDDKLWVASDADIPSQEVTNYDGAGRTVEVTTKAGAADKWSTRTQYFGNRTVVTPPAGGTPTETVTNARDQVVESKQSNDTTKYTYTPSGELETVTDPAGSVWRWTYDLRGRKVKEESPDRGTSSSVYDDEGRMISSTDARGVTLTYENDDLGRRTKTKQGITVLADRTYDTVSNGKGFIASETHFVGGNAYKTETVGYNALNQSLGTTVTIPAVEQTLAGTYTSYRRYGPDGSLSGTTFAAIGDLPAQTVKHEYNDLGKISKTYTEAGGETKDLVTATDYTRYGELARTQLGEPGKRVWLSRYYDTNLRRLERTIVDAEVPNPMQADTRYTYNDFGSITSVADRDDVQCFRSDALQRLTEAWTPSGGCAADPSTAALSGPAPYWHSYTYDKTGNRLSETQHASGGDTVRTWTFSPAGGAHQVKSITTKTPSGTKTETYGYDAAGNTTQRSGQTLDWDAEGNLVKVTEGTRVTEFVQGVNGGRLIRRDGTSITLYLDGQELRLVKATGKLEPTRYYEHGDDVVAVRDGKGTSWLAGDYQGTSQIAINTGDLTVSKRRQLPFGGSRGPAVTFPGEKGFVGGTIDGMAGLTQIGARAYDVTLGRFLSVDPIFDPNDSQQMHGYTYSSNDPITKHDPTGLLPAWLSITASVVGFLAPAASLICPPCGLLMMGVSVVIAAIDTVQSLVKGDYGGAALASLGVFGGVAGRVAGMVGKSTHAVEAYGVTTAAVGTLFHGGAHAAHDIEEAHNKQRKAAQAKPTHKPDPKYANTNLGTGKPKMRNKGKNNYYDNRGRPVNSAADMGPGGKYETPDGLIHQGNGKGWAMF</sequence>
<evidence type="ECO:0000256" key="5">
    <source>
        <dbReference type="SAM" id="MobiDB-lite"/>
    </source>
</evidence>
<evidence type="ECO:0000313" key="9">
    <source>
        <dbReference type="Proteomes" id="UP001515943"/>
    </source>
</evidence>
<dbReference type="InterPro" id="IPR031325">
    <property type="entry name" value="RHS_repeat"/>
</dbReference>
<dbReference type="InterPro" id="IPR050708">
    <property type="entry name" value="T6SS_VgrG/RHS"/>
</dbReference>
<dbReference type="Gene3D" id="2.180.10.10">
    <property type="entry name" value="RHS repeat-associated core"/>
    <property type="match status" value="2"/>
</dbReference>
<reference evidence="8 9" key="1">
    <citation type="submission" date="2019-08" db="EMBL/GenBank/DDBJ databases">
        <title>Lentzea from Indian Himalayas.</title>
        <authorList>
            <person name="Mandal S."/>
            <person name="Mallick Gupta A."/>
            <person name="Maiti P.K."/>
            <person name="Sarkar J."/>
            <person name="Mandal S."/>
        </authorList>
    </citation>
    <scope>NUCLEOTIDE SEQUENCE [LARGE SCALE GENOMIC DNA]</scope>
    <source>
        <strain evidence="8 9">PSKA42</strain>
    </source>
</reference>
<protein>
    <submittedName>
        <fullName evidence="8">Type IV secretion protein Rhs</fullName>
    </submittedName>
</protein>
<dbReference type="Pfam" id="PF25023">
    <property type="entry name" value="TEN_YD-shell"/>
    <property type="match status" value="1"/>
</dbReference>
<keyword evidence="4" id="KW-0843">Virulence</keyword>
<feature type="compositionally biased region" description="Basic and acidic residues" evidence="5">
    <location>
        <begin position="199"/>
        <end position="218"/>
    </location>
</feature>
<dbReference type="PANTHER" id="PTHR32305:SF17">
    <property type="entry name" value="TRNA NUCLEASE WAPA"/>
    <property type="match status" value="1"/>
</dbReference>
<accession>A0ABX1FM57</accession>
<evidence type="ECO:0000256" key="2">
    <source>
        <dbReference type="ARBA" id="ARBA00022525"/>
    </source>
</evidence>
<dbReference type="InterPro" id="IPR006530">
    <property type="entry name" value="YD"/>
</dbReference>
<dbReference type="Pfam" id="PF05593">
    <property type="entry name" value="RHS_repeat"/>
    <property type="match status" value="1"/>
</dbReference>
<keyword evidence="6" id="KW-0732">Signal</keyword>
<keyword evidence="9" id="KW-1185">Reference proteome</keyword>
<gene>
    <name evidence="8" type="ORF">FXN61_25980</name>
</gene>
<dbReference type="InterPro" id="IPR056823">
    <property type="entry name" value="TEN-like_YD-shell"/>
</dbReference>
<dbReference type="Proteomes" id="UP001515943">
    <property type="component" value="Unassembled WGS sequence"/>
</dbReference>
<dbReference type="EMBL" id="VSRL01000106">
    <property type="protein sequence ID" value="NKE60063.1"/>
    <property type="molecule type" value="Genomic_DNA"/>
</dbReference>
<feature type="chain" id="PRO_5047544133" evidence="6">
    <location>
        <begin position="35"/>
        <end position="1778"/>
    </location>
</feature>
<keyword evidence="2" id="KW-0964">Secreted</keyword>
<feature type="region of interest" description="Disordered" evidence="5">
    <location>
        <begin position="163"/>
        <end position="182"/>
    </location>
</feature>
<feature type="region of interest" description="Disordered" evidence="5">
    <location>
        <begin position="1702"/>
        <end position="1767"/>
    </location>
</feature>
<evidence type="ECO:0000256" key="1">
    <source>
        <dbReference type="ARBA" id="ARBA00004613"/>
    </source>
</evidence>
<evidence type="ECO:0000256" key="4">
    <source>
        <dbReference type="ARBA" id="ARBA00023026"/>
    </source>
</evidence>
<feature type="region of interest" description="Disordered" evidence="5">
    <location>
        <begin position="199"/>
        <end position="230"/>
    </location>
</feature>
<dbReference type="InterPro" id="IPR022385">
    <property type="entry name" value="Rhs_assc_core"/>
</dbReference>
<organism evidence="8 9">
    <name type="scientific">Lentzea indica</name>
    <dbReference type="NCBI Taxonomy" id="2604800"/>
    <lineage>
        <taxon>Bacteria</taxon>
        <taxon>Bacillati</taxon>
        <taxon>Actinomycetota</taxon>
        <taxon>Actinomycetes</taxon>
        <taxon>Pseudonocardiales</taxon>
        <taxon>Pseudonocardiaceae</taxon>
        <taxon>Lentzea</taxon>
    </lineage>
</organism>
<evidence type="ECO:0000313" key="8">
    <source>
        <dbReference type="EMBL" id="NKE60063.1"/>
    </source>
</evidence>
<proteinExistence type="predicted"/>
<evidence type="ECO:0000259" key="7">
    <source>
        <dbReference type="Pfam" id="PF25023"/>
    </source>
</evidence>